<dbReference type="PANTHER" id="PTHR43706:SF47">
    <property type="entry name" value="EXTERNAL NADH-UBIQUINONE OXIDOREDUCTASE 1, MITOCHONDRIAL-RELATED"/>
    <property type="match status" value="1"/>
</dbReference>
<evidence type="ECO:0000259" key="11">
    <source>
        <dbReference type="Pfam" id="PF22366"/>
    </source>
</evidence>
<dbReference type="EMBL" id="SSTI01000009">
    <property type="protein sequence ID" value="THG39242.1"/>
    <property type="molecule type" value="Genomic_DNA"/>
</dbReference>
<keyword evidence="5" id="KW-0809">Transit peptide</keyword>
<keyword evidence="7" id="KW-0520">NAD</keyword>
<proteinExistence type="inferred from homology"/>
<keyword evidence="3" id="KW-0285">Flavoprotein</keyword>
<evidence type="ECO:0000256" key="1">
    <source>
        <dbReference type="ARBA" id="ARBA00005272"/>
    </source>
</evidence>
<evidence type="ECO:0000256" key="7">
    <source>
        <dbReference type="ARBA" id="ARBA00023027"/>
    </source>
</evidence>
<feature type="domain" description="External alternative NADH-ubiquinone oxidoreductase-like C-terminal" evidence="11">
    <location>
        <begin position="372"/>
        <end position="432"/>
    </location>
</feature>
<dbReference type="InterPro" id="IPR045024">
    <property type="entry name" value="NDH-2"/>
</dbReference>
<dbReference type="InterPro" id="IPR054585">
    <property type="entry name" value="NDH2-like_C"/>
</dbReference>
<dbReference type="Proteomes" id="UP000308038">
    <property type="component" value="Unassembled WGS sequence"/>
</dbReference>
<organism evidence="12 13">
    <name type="scientific">Sphingomonas olei</name>
    <dbReference type="NCBI Taxonomy" id="1886787"/>
    <lineage>
        <taxon>Bacteria</taxon>
        <taxon>Pseudomonadati</taxon>
        <taxon>Pseudomonadota</taxon>
        <taxon>Alphaproteobacteria</taxon>
        <taxon>Sphingomonadales</taxon>
        <taxon>Sphingomonadaceae</taxon>
        <taxon>Sphingomonas</taxon>
    </lineage>
</organism>
<comment type="similarity">
    <text evidence="1">Belongs to the NADH dehydrogenase family.</text>
</comment>
<dbReference type="EC" id="1.6.5.9" evidence="2"/>
<evidence type="ECO:0000259" key="10">
    <source>
        <dbReference type="Pfam" id="PF07992"/>
    </source>
</evidence>
<evidence type="ECO:0000256" key="2">
    <source>
        <dbReference type="ARBA" id="ARBA00012637"/>
    </source>
</evidence>
<dbReference type="Pfam" id="PF22366">
    <property type="entry name" value="NDH2_C"/>
    <property type="match status" value="1"/>
</dbReference>
<comment type="catalytic activity">
    <reaction evidence="8">
        <text>a quinone + NADH + H(+) = a quinol + NAD(+)</text>
        <dbReference type="Rhea" id="RHEA:46160"/>
        <dbReference type="ChEBI" id="CHEBI:15378"/>
        <dbReference type="ChEBI" id="CHEBI:24646"/>
        <dbReference type="ChEBI" id="CHEBI:57540"/>
        <dbReference type="ChEBI" id="CHEBI:57945"/>
        <dbReference type="ChEBI" id="CHEBI:132124"/>
        <dbReference type="EC" id="1.6.5.9"/>
    </reaction>
</comment>
<dbReference type="PRINTS" id="PR00368">
    <property type="entry name" value="FADPNR"/>
</dbReference>
<evidence type="ECO:0000256" key="3">
    <source>
        <dbReference type="ARBA" id="ARBA00022630"/>
    </source>
</evidence>
<reference evidence="12 13" key="1">
    <citation type="submission" date="2019-04" db="EMBL/GenBank/DDBJ databases">
        <title>Microbes associate with the intestines of laboratory mice.</title>
        <authorList>
            <person name="Navarre W."/>
            <person name="Wong E."/>
            <person name="Huang K.C."/>
            <person name="Tropini C."/>
            <person name="Ng K."/>
            <person name="Yu B."/>
        </authorList>
    </citation>
    <scope>NUCLEOTIDE SEQUENCE [LARGE SCALE GENOMIC DNA]</scope>
    <source>
        <strain evidence="12 13">NM83_B4-11</strain>
    </source>
</reference>
<dbReference type="PRINTS" id="PR00411">
    <property type="entry name" value="PNDRDTASEI"/>
</dbReference>
<name>A0ABY2QG13_9SPHN</name>
<sequence>MAAAQGSSSAAFRTRVDDRETGAGAAGDRPLRVVILGGGFGGLEAAKALARAPVEIVLIDRQNHHCFQPLLYQVATATLSPSDIAWPIRAILSGQRNLTVLMAEVENVDPDHRFVRTSGGDFAYDRLIVATGATHGYFGNEHWAPHAPGLKRIEDATEIRRRILLAFERAELTGGRTATAGTCTFVVVGGGPTGVEMAGAIADMAREALPRDFRHVDPALSRVILVEAGERPLASLPEELSEYARCELERRGVQMLTGEPVSDIGPDQVTVGDRRIAVDAVIWAAGVAASDAADWLGADKDKAGRVKVEADLTVPGRPEIFVVGDTAAATTPDGEPVPGIAPAAKQMGRYAGEAIAAEAAGRRAPAPFAYRHQGDLATIGRKAAVVHFPRLTLKGFPAWAVWGVAHVYFLIGMRNRLAVGFNWLWDYLTFGRRARLITEPAESARHWKAEDLDGASASSRAAVASR</sequence>
<accession>A0ABY2QG13</accession>
<dbReference type="SUPFAM" id="SSF51905">
    <property type="entry name" value="FAD/NAD(P)-binding domain"/>
    <property type="match status" value="2"/>
</dbReference>
<dbReference type="InterPro" id="IPR036188">
    <property type="entry name" value="FAD/NAD-bd_sf"/>
</dbReference>
<evidence type="ECO:0000256" key="5">
    <source>
        <dbReference type="ARBA" id="ARBA00022946"/>
    </source>
</evidence>
<evidence type="ECO:0000256" key="4">
    <source>
        <dbReference type="ARBA" id="ARBA00022827"/>
    </source>
</evidence>
<dbReference type="Pfam" id="PF07992">
    <property type="entry name" value="Pyr_redox_2"/>
    <property type="match status" value="1"/>
</dbReference>
<dbReference type="Gene3D" id="3.50.50.100">
    <property type="match status" value="1"/>
</dbReference>
<evidence type="ECO:0000313" key="13">
    <source>
        <dbReference type="Proteomes" id="UP000308038"/>
    </source>
</evidence>
<keyword evidence="13" id="KW-1185">Reference proteome</keyword>
<keyword evidence="6" id="KW-0560">Oxidoreductase</keyword>
<evidence type="ECO:0000256" key="6">
    <source>
        <dbReference type="ARBA" id="ARBA00023002"/>
    </source>
</evidence>
<gene>
    <name evidence="12" type="ORF">E5988_13195</name>
</gene>
<evidence type="ECO:0000256" key="8">
    <source>
        <dbReference type="ARBA" id="ARBA00047599"/>
    </source>
</evidence>
<evidence type="ECO:0000313" key="12">
    <source>
        <dbReference type="EMBL" id="THG39242.1"/>
    </source>
</evidence>
<feature type="compositionally biased region" description="Polar residues" evidence="9">
    <location>
        <begin position="1"/>
        <end position="11"/>
    </location>
</feature>
<dbReference type="PANTHER" id="PTHR43706">
    <property type="entry name" value="NADH DEHYDROGENASE"/>
    <property type="match status" value="1"/>
</dbReference>
<feature type="region of interest" description="Disordered" evidence="9">
    <location>
        <begin position="1"/>
        <end position="24"/>
    </location>
</feature>
<dbReference type="InterPro" id="IPR023753">
    <property type="entry name" value="FAD/NAD-binding_dom"/>
</dbReference>
<feature type="domain" description="FAD/NAD(P)-binding" evidence="10">
    <location>
        <begin position="32"/>
        <end position="348"/>
    </location>
</feature>
<comment type="caution">
    <text evidence="12">The sequence shown here is derived from an EMBL/GenBank/DDBJ whole genome shotgun (WGS) entry which is preliminary data.</text>
</comment>
<evidence type="ECO:0000256" key="9">
    <source>
        <dbReference type="SAM" id="MobiDB-lite"/>
    </source>
</evidence>
<protein>
    <recommendedName>
        <fullName evidence="2">NADH:ubiquinone reductase (non-electrogenic)</fullName>
        <ecNumber evidence="2">1.6.5.9</ecNumber>
    </recommendedName>
</protein>
<keyword evidence="4" id="KW-0274">FAD</keyword>